<sequence length="283" mass="31810">MNKKRLKPTTIAARTTTIVFIVSFAVLWLLPFIIIALTSFKNEAANLTQNIFTFDGDSFGADKNYDKAFESLDFFTSFFITLFLTVASNLIIILLSSLTAWQLARAKTWWSKALFYLFLMSMIIPFQSIMFPLLSFMNTLYLDNLIGMVVMYTGFGLALSIFMMHGFISTIPLSLEEVSKVEGYGPIRIYFKVVLPLLKPIIVTILILNTMWIWNDFLLPYLFLAAKGKELTLITALQKTVSGFSSSYGTQSAALIIIVIPMIVFFIVLQKSIVSGITNGAIK</sequence>
<evidence type="ECO:0000256" key="6">
    <source>
        <dbReference type="ARBA" id="ARBA00023136"/>
    </source>
</evidence>
<dbReference type="SUPFAM" id="SSF161098">
    <property type="entry name" value="MetI-like"/>
    <property type="match status" value="1"/>
</dbReference>
<keyword evidence="3" id="KW-1003">Cell membrane</keyword>
<dbReference type="AlphaFoldDB" id="A0A449B6I6"/>
<evidence type="ECO:0000256" key="1">
    <source>
        <dbReference type="ARBA" id="ARBA00004651"/>
    </source>
</evidence>
<evidence type="ECO:0000256" key="3">
    <source>
        <dbReference type="ARBA" id="ARBA00022475"/>
    </source>
</evidence>
<reference evidence="9 10" key="1">
    <citation type="submission" date="2019-01" db="EMBL/GenBank/DDBJ databases">
        <authorList>
            <consortium name="Pathogen Informatics"/>
        </authorList>
    </citation>
    <scope>NUCLEOTIDE SEQUENCE [LARGE SCALE GENOMIC DNA]</scope>
    <source>
        <strain evidence="9 10">NCTC10179</strain>
    </source>
</reference>
<feature type="transmembrane region" description="Helical" evidence="7">
    <location>
        <begin position="113"/>
        <end position="133"/>
    </location>
</feature>
<dbReference type="GO" id="GO:0005886">
    <property type="term" value="C:plasma membrane"/>
    <property type="evidence" value="ECO:0007669"/>
    <property type="project" value="UniProtKB-SubCell"/>
</dbReference>
<dbReference type="KEGG" id="mcou:NCTC10179_00393"/>
<dbReference type="GO" id="GO:0055085">
    <property type="term" value="P:transmembrane transport"/>
    <property type="evidence" value="ECO:0007669"/>
    <property type="project" value="InterPro"/>
</dbReference>
<dbReference type="InterPro" id="IPR035906">
    <property type="entry name" value="MetI-like_sf"/>
</dbReference>
<dbReference type="Pfam" id="PF00528">
    <property type="entry name" value="BPD_transp_1"/>
    <property type="match status" value="1"/>
</dbReference>
<protein>
    <submittedName>
        <fullName evidence="9">Maltose transport system permease protein malG</fullName>
    </submittedName>
</protein>
<evidence type="ECO:0000313" key="9">
    <source>
        <dbReference type="EMBL" id="VEU76220.1"/>
    </source>
</evidence>
<proteinExistence type="inferred from homology"/>
<feature type="transmembrane region" description="Helical" evidence="7">
    <location>
        <begin position="248"/>
        <end position="269"/>
    </location>
</feature>
<feature type="transmembrane region" description="Helical" evidence="7">
    <location>
        <begin position="74"/>
        <end position="101"/>
    </location>
</feature>
<evidence type="ECO:0000256" key="5">
    <source>
        <dbReference type="ARBA" id="ARBA00022989"/>
    </source>
</evidence>
<feature type="transmembrane region" description="Helical" evidence="7">
    <location>
        <begin position="12"/>
        <end position="37"/>
    </location>
</feature>
<feature type="domain" description="ABC transmembrane type-1" evidence="8">
    <location>
        <begin position="78"/>
        <end position="269"/>
    </location>
</feature>
<feature type="transmembrane region" description="Helical" evidence="7">
    <location>
        <begin position="145"/>
        <end position="168"/>
    </location>
</feature>
<evidence type="ECO:0000259" key="8">
    <source>
        <dbReference type="PROSITE" id="PS50928"/>
    </source>
</evidence>
<gene>
    <name evidence="9" type="primary">malG_1</name>
    <name evidence="9" type="ORF">NCTC10179_00393</name>
</gene>
<dbReference type="InterPro" id="IPR000515">
    <property type="entry name" value="MetI-like"/>
</dbReference>
<dbReference type="PROSITE" id="PS50928">
    <property type="entry name" value="ABC_TM1"/>
    <property type="match status" value="1"/>
</dbReference>
<dbReference type="PANTHER" id="PTHR43744:SF8">
    <property type="entry name" value="SN-GLYCEROL-3-PHOSPHATE TRANSPORT SYSTEM PERMEASE PROTEIN UGPE"/>
    <property type="match status" value="1"/>
</dbReference>
<comment type="similarity">
    <text evidence="7">Belongs to the binding-protein-dependent transport system permease family.</text>
</comment>
<feature type="transmembrane region" description="Helical" evidence="7">
    <location>
        <begin position="189"/>
        <end position="214"/>
    </location>
</feature>
<dbReference type="Gene3D" id="1.10.3720.10">
    <property type="entry name" value="MetI-like"/>
    <property type="match status" value="1"/>
</dbReference>
<keyword evidence="2 7" id="KW-0813">Transport</keyword>
<evidence type="ECO:0000256" key="2">
    <source>
        <dbReference type="ARBA" id="ARBA00022448"/>
    </source>
</evidence>
<dbReference type="RefSeq" id="WP_036435007.1">
    <property type="nucleotide sequence ID" value="NZ_LR215039.1"/>
</dbReference>
<organism evidence="9 10">
    <name type="scientific">Mycoplasmopsis columboralis</name>
    <dbReference type="NCBI Taxonomy" id="171282"/>
    <lineage>
        <taxon>Bacteria</taxon>
        <taxon>Bacillati</taxon>
        <taxon>Mycoplasmatota</taxon>
        <taxon>Mycoplasmoidales</taxon>
        <taxon>Metamycoplasmataceae</taxon>
        <taxon>Mycoplasmopsis</taxon>
    </lineage>
</organism>
<evidence type="ECO:0000256" key="4">
    <source>
        <dbReference type="ARBA" id="ARBA00022692"/>
    </source>
</evidence>
<dbReference type="PANTHER" id="PTHR43744">
    <property type="entry name" value="ABC TRANSPORTER PERMEASE PROTEIN MG189-RELATED-RELATED"/>
    <property type="match status" value="1"/>
</dbReference>
<evidence type="ECO:0000313" key="10">
    <source>
        <dbReference type="Proteomes" id="UP000289497"/>
    </source>
</evidence>
<evidence type="ECO:0000256" key="7">
    <source>
        <dbReference type="RuleBase" id="RU363032"/>
    </source>
</evidence>
<keyword evidence="4 7" id="KW-0812">Transmembrane</keyword>
<keyword evidence="10" id="KW-1185">Reference proteome</keyword>
<dbReference type="EMBL" id="LR215039">
    <property type="protein sequence ID" value="VEU76220.1"/>
    <property type="molecule type" value="Genomic_DNA"/>
</dbReference>
<name>A0A449B6I6_9BACT</name>
<comment type="subcellular location">
    <subcellularLocation>
        <location evidence="1 7">Cell membrane</location>
        <topology evidence="1 7">Multi-pass membrane protein</topology>
    </subcellularLocation>
</comment>
<keyword evidence="6 7" id="KW-0472">Membrane</keyword>
<dbReference type="CDD" id="cd06261">
    <property type="entry name" value="TM_PBP2"/>
    <property type="match status" value="1"/>
</dbReference>
<accession>A0A449B6I6</accession>
<keyword evidence="5 7" id="KW-1133">Transmembrane helix</keyword>
<dbReference type="Proteomes" id="UP000289497">
    <property type="component" value="Chromosome"/>
</dbReference>
<dbReference type="OrthoDB" id="9772609at2"/>